<comment type="similarity">
    <text evidence="1">Belongs to the peptidase S1 family. CLIP subfamily.</text>
</comment>
<dbReference type="SUPFAM" id="SSF50494">
    <property type="entry name" value="Trypsin-like serine proteases"/>
    <property type="match status" value="1"/>
</dbReference>
<evidence type="ECO:0000256" key="2">
    <source>
        <dbReference type="SAM" id="Phobius"/>
    </source>
</evidence>
<dbReference type="InterPro" id="IPR043504">
    <property type="entry name" value="Peptidase_S1_PA_chymotrypsin"/>
</dbReference>
<sequence length="299" mass="33416">MKVFILILLFGVLLPLSEQSFIWNDSSKTQDKDKVYGTPGSRFIVNIVEYQFINNTYEKTPSKFRCIGTLVSENHVITTASCVDVPIGSHIGVQFETVKEETNELGYSLTFDTTTVIKHQNYNPKDKETNNIALITFNSFQISTDPPLYSIFKPRMIGQIPKVAGYCQIVGRNVHLSKPANDTIFIIGSESCYGIGGKQAFCSILDSKDEDVCKVIQGAPVICKVNEISGFVLSETKSCIETNGKFQLRYHSLENFKGWLNYWKDGPITTTPKANSATFGKLSFVLLILMLFGNLLMNN</sequence>
<dbReference type="GO" id="GO:0004252">
    <property type="term" value="F:serine-type endopeptidase activity"/>
    <property type="evidence" value="ECO:0007669"/>
    <property type="project" value="InterPro"/>
</dbReference>
<evidence type="ECO:0000313" key="5">
    <source>
        <dbReference type="EMBL" id="KAG5680167.1"/>
    </source>
</evidence>
<name>A0A9J6CDZ5_POLVA</name>
<accession>A0A9J6CDZ5</accession>
<evidence type="ECO:0000256" key="1">
    <source>
        <dbReference type="ARBA" id="ARBA00024195"/>
    </source>
</evidence>
<dbReference type="Gene3D" id="2.40.10.10">
    <property type="entry name" value="Trypsin-like serine proteases"/>
    <property type="match status" value="2"/>
</dbReference>
<dbReference type="PANTHER" id="PTHR24260">
    <property type="match status" value="1"/>
</dbReference>
<dbReference type="Pfam" id="PF00089">
    <property type="entry name" value="Trypsin"/>
    <property type="match status" value="1"/>
</dbReference>
<dbReference type="PROSITE" id="PS50240">
    <property type="entry name" value="TRYPSIN_DOM"/>
    <property type="match status" value="1"/>
</dbReference>
<reference evidence="5" key="1">
    <citation type="submission" date="2021-03" db="EMBL/GenBank/DDBJ databases">
        <title>Chromosome level genome of the anhydrobiotic midge Polypedilum vanderplanki.</title>
        <authorList>
            <person name="Yoshida Y."/>
            <person name="Kikawada T."/>
            <person name="Gusev O."/>
        </authorList>
    </citation>
    <scope>NUCLEOTIDE SEQUENCE</scope>
    <source>
        <strain evidence="5">NIAS01</strain>
        <tissue evidence="5">Whole body or cell culture</tissue>
    </source>
</reference>
<dbReference type="EMBL" id="JADBJN010000001">
    <property type="protein sequence ID" value="KAG5680167.1"/>
    <property type="molecule type" value="Genomic_DNA"/>
</dbReference>
<keyword evidence="2" id="KW-0472">Membrane</keyword>
<evidence type="ECO:0000256" key="3">
    <source>
        <dbReference type="SAM" id="SignalP"/>
    </source>
</evidence>
<feature type="signal peptide" evidence="3">
    <location>
        <begin position="1"/>
        <end position="19"/>
    </location>
</feature>
<feature type="domain" description="Peptidase S1" evidence="4">
    <location>
        <begin position="35"/>
        <end position="261"/>
    </location>
</feature>
<dbReference type="AlphaFoldDB" id="A0A9J6CDZ5"/>
<organism evidence="5 6">
    <name type="scientific">Polypedilum vanderplanki</name>
    <name type="common">Sleeping chironomid midge</name>
    <dbReference type="NCBI Taxonomy" id="319348"/>
    <lineage>
        <taxon>Eukaryota</taxon>
        <taxon>Metazoa</taxon>
        <taxon>Ecdysozoa</taxon>
        <taxon>Arthropoda</taxon>
        <taxon>Hexapoda</taxon>
        <taxon>Insecta</taxon>
        <taxon>Pterygota</taxon>
        <taxon>Neoptera</taxon>
        <taxon>Endopterygota</taxon>
        <taxon>Diptera</taxon>
        <taxon>Nematocera</taxon>
        <taxon>Chironomoidea</taxon>
        <taxon>Chironomidae</taxon>
        <taxon>Chironominae</taxon>
        <taxon>Polypedilum</taxon>
        <taxon>Polypedilum</taxon>
    </lineage>
</organism>
<keyword evidence="2" id="KW-1133">Transmembrane helix</keyword>
<dbReference type="InterPro" id="IPR001254">
    <property type="entry name" value="Trypsin_dom"/>
</dbReference>
<feature type="transmembrane region" description="Helical" evidence="2">
    <location>
        <begin position="279"/>
        <end position="297"/>
    </location>
</feature>
<dbReference type="OrthoDB" id="7727603at2759"/>
<dbReference type="InterPro" id="IPR009003">
    <property type="entry name" value="Peptidase_S1_PA"/>
</dbReference>
<evidence type="ECO:0000259" key="4">
    <source>
        <dbReference type="PROSITE" id="PS50240"/>
    </source>
</evidence>
<dbReference type="Proteomes" id="UP001107558">
    <property type="component" value="Chromosome 1"/>
</dbReference>
<dbReference type="PANTHER" id="PTHR24260:SF136">
    <property type="entry name" value="GH08193P-RELATED"/>
    <property type="match status" value="1"/>
</dbReference>
<dbReference type="GO" id="GO:0006508">
    <property type="term" value="P:proteolysis"/>
    <property type="evidence" value="ECO:0007669"/>
    <property type="project" value="InterPro"/>
</dbReference>
<comment type="caution">
    <text evidence="5">The sequence shown here is derived from an EMBL/GenBank/DDBJ whole genome shotgun (WGS) entry which is preliminary data.</text>
</comment>
<gene>
    <name evidence="5" type="ORF">PVAND_009692</name>
</gene>
<keyword evidence="6" id="KW-1185">Reference proteome</keyword>
<keyword evidence="3" id="KW-0732">Signal</keyword>
<feature type="chain" id="PRO_5039905716" description="Peptidase S1 domain-containing protein" evidence="3">
    <location>
        <begin position="20"/>
        <end position="299"/>
    </location>
</feature>
<evidence type="ECO:0000313" key="6">
    <source>
        <dbReference type="Proteomes" id="UP001107558"/>
    </source>
</evidence>
<dbReference type="InterPro" id="IPR051333">
    <property type="entry name" value="CLIP_Serine_Protease"/>
</dbReference>
<keyword evidence="2" id="KW-0812">Transmembrane</keyword>
<protein>
    <recommendedName>
        <fullName evidence="4">Peptidase S1 domain-containing protein</fullName>
    </recommendedName>
</protein>
<proteinExistence type="inferred from homology"/>